<dbReference type="Gene3D" id="1.10.238.10">
    <property type="entry name" value="EF-hand"/>
    <property type="match status" value="1"/>
</dbReference>
<evidence type="ECO:0000256" key="1">
    <source>
        <dbReference type="ARBA" id="ARBA00022837"/>
    </source>
</evidence>
<dbReference type="SUPFAM" id="SSF47473">
    <property type="entry name" value="EF-hand"/>
    <property type="match status" value="1"/>
</dbReference>
<evidence type="ECO:0000313" key="4">
    <source>
        <dbReference type="Proteomes" id="UP000037460"/>
    </source>
</evidence>
<reference evidence="4" key="1">
    <citation type="journal article" date="2015" name="PLoS Genet.">
        <title>Genome Sequence and Transcriptome Analyses of Chrysochromulina tobin: Metabolic Tools for Enhanced Algal Fitness in the Prominent Order Prymnesiales (Haptophyceae).</title>
        <authorList>
            <person name="Hovde B.T."/>
            <person name="Deodato C.R."/>
            <person name="Hunsperger H.M."/>
            <person name="Ryken S.A."/>
            <person name="Yost W."/>
            <person name="Jha R.K."/>
            <person name="Patterson J."/>
            <person name="Monnat R.J. Jr."/>
            <person name="Barlow S.B."/>
            <person name="Starkenburg S.R."/>
            <person name="Cattolico R.A."/>
        </authorList>
    </citation>
    <scope>NUCLEOTIDE SEQUENCE</scope>
    <source>
        <strain evidence="4">CCMP291</strain>
    </source>
</reference>
<name>A0A0M0JTQ0_9EUKA</name>
<feature type="domain" description="EF-hand" evidence="2">
    <location>
        <begin position="5"/>
        <end position="40"/>
    </location>
</feature>
<proteinExistence type="predicted"/>
<organism evidence="3 4">
    <name type="scientific">Chrysochromulina tobinii</name>
    <dbReference type="NCBI Taxonomy" id="1460289"/>
    <lineage>
        <taxon>Eukaryota</taxon>
        <taxon>Haptista</taxon>
        <taxon>Haptophyta</taxon>
        <taxon>Prymnesiophyceae</taxon>
        <taxon>Prymnesiales</taxon>
        <taxon>Chrysochromulinaceae</taxon>
        <taxon>Chrysochromulina</taxon>
    </lineage>
</organism>
<dbReference type="InterPro" id="IPR018247">
    <property type="entry name" value="EF_Hand_1_Ca_BS"/>
</dbReference>
<dbReference type="AlphaFoldDB" id="A0A0M0JTQ0"/>
<accession>A0A0M0JTQ0</accession>
<evidence type="ECO:0000313" key="3">
    <source>
        <dbReference type="EMBL" id="KOO29722.1"/>
    </source>
</evidence>
<dbReference type="Proteomes" id="UP000037460">
    <property type="component" value="Unassembled WGS sequence"/>
</dbReference>
<dbReference type="PROSITE" id="PS50222">
    <property type="entry name" value="EF_HAND_2"/>
    <property type="match status" value="1"/>
</dbReference>
<comment type="caution">
    <text evidence="3">The sequence shown here is derived from an EMBL/GenBank/DDBJ whole genome shotgun (WGS) entry which is preliminary data.</text>
</comment>
<keyword evidence="4" id="KW-1185">Reference proteome</keyword>
<dbReference type="GO" id="GO:0005509">
    <property type="term" value="F:calcium ion binding"/>
    <property type="evidence" value="ECO:0007669"/>
    <property type="project" value="InterPro"/>
</dbReference>
<evidence type="ECO:0000259" key="2">
    <source>
        <dbReference type="PROSITE" id="PS50222"/>
    </source>
</evidence>
<sequence length="70" mass="7490">MTPPISELDVDSLFALLDVDGSGSIEYSELHARLRQGLNVTLEKKLQVGAAVSPKFISDSTDSTLTGRAK</sequence>
<keyword evidence="1" id="KW-0106">Calcium</keyword>
<dbReference type="InterPro" id="IPR002048">
    <property type="entry name" value="EF_hand_dom"/>
</dbReference>
<gene>
    <name evidence="3" type="ORF">Ctob_008483</name>
</gene>
<dbReference type="PROSITE" id="PS00018">
    <property type="entry name" value="EF_HAND_1"/>
    <property type="match status" value="1"/>
</dbReference>
<protein>
    <recommendedName>
        <fullName evidence="2">EF-hand domain-containing protein</fullName>
    </recommendedName>
</protein>
<dbReference type="InterPro" id="IPR011992">
    <property type="entry name" value="EF-hand-dom_pair"/>
</dbReference>
<dbReference type="EMBL" id="JWZX01002373">
    <property type="protein sequence ID" value="KOO29722.1"/>
    <property type="molecule type" value="Genomic_DNA"/>
</dbReference>